<dbReference type="CDD" id="cd03244">
    <property type="entry name" value="ABCC_MRP_domain2"/>
    <property type="match status" value="1"/>
</dbReference>
<dbReference type="InterPro" id="IPR017871">
    <property type="entry name" value="ABC_transporter-like_CS"/>
</dbReference>
<evidence type="ECO:0000256" key="11">
    <source>
        <dbReference type="SAM" id="MobiDB-lite"/>
    </source>
</evidence>
<dbReference type="InterPro" id="IPR003593">
    <property type="entry name" value="AAA+_ATPase"/>
</dbReference>
<dbReference type="CDD" id="cd18603">
    <property type="entry name" value="ABC_6TM_MRP1_2_3_6_D2_like"/>
    <property type="match status" value="1"/>
</dbReference>
<keyword evidence="9 12" id="KW-1133">Transmembrane helix</keyword>
<evidence type="ECO:0000256" key="6">
    <source>
        <dbReference type="ARBA" id="ARBA00022741"/>
    </source>
</evidence>
<feature type="transmembrane region" description="Helical" evidence="12">
    <location>
        <begin position="222"/>
        <end position="243"/>
    </location>
</feature>
<name>A0A316V2G2_9BASI</name>
<keyword evidence="4 12" id="KW-0812">Transmembrane</keyword>
<dbReference type="FunFam" id="3.40.50.300:FF:000450">
    <property type="entry name" value="ABC transporter C family member 2"/>
    <property type="match status" value="1"/>
</dbReference>
<dbReference type="CDD" id="cd18595">
    <property type="entry name" value="ABC_6TM_MRP1_2_3_6_D1_like"/>
    <property type="match status" value="1"/>
</dbReference>
<keyword evidence="8" id="KW-1278">Translocase</keyword>
<dbReference type="CDD" id="cd03250">
    <property type="entry name" value="ABCC_MRP_domain1"/>
    <property type="match status" value="1"/>
</dbReference>
<dbReference type="GO" id="GO:0005524">
    <property type="term" value="F:ATP binding"/>
    <property type="evidence" value="ECO:0007669"/>
    <property type="project" value="UniProtKB-KW"/>
</dbReference>
<dbReference type="InterPro" id="IPR003439">
    <property type="entry name" value="ABC_transporter-like_ATP-bd"/>
</dbReference>
<dbReference type="OrthoDB" id="6500128at2759"/>
<comment type="subcellular location">
    <subcellularLocation>
        <location evidence="1">Vacuole membrane</location>
        <topology evidence="1">Multi-pass membrane protein</topology>
    </subcellularLocation>
</comment>
<comment type="similarity">
    <text evidence="2">Belongs to the ABC transporter superfamily. ABCC family. Conjugate transporter (TC 3.A.1.208) subfamily.</text>
</comment>
<reference evidence="15 16" key="1">
    <citation type="journal article" date="2018" name="Mol. Biol. Evol.">
        <title>Broad Genomic Sampling Reveals a Smut Pathogenic Ancestry of the Fungal Clade Ustilaginomycotina.</title>
        <authorList>
            <person name="Kijpornyongpan T."/>
            <person name="Mondo S.J."/>
            <person name="Barry K."/>
            <person name="Sandor L."/>
            <person name="Lee J."/>
            <person name="Lipzen A."/>
            <person name="Pangilinan J."/>
            <person name="LaButti K."/>
            <person name="Hainaut M."/>
            <person name="Henrissat B."/>
            <person name="Grigoriev I.V."/>
            <person name="Spatafora J.W."/>
            <person name="Aime M.C."/>
        </authorList>
    </citation>
    <scope>NUCLEOTIDE SEQUENCE [LARGE SCALE GENOMIC DNA]</scope>
    <source>
        <strain evidence="15 16">MCA 5214</strain>
    </source>
</reference>
<dbReference type="RefSeq" id="XP_025364227.1">
    <property type="nucleotide sequence ID" value="XM_025505486.1"/>
</dbReference>
<evidence type="ECO:0000256" key="3">
    <source>
        <dbReference type="ARBA" id="ARBA00022448"/>
    </source>
</evidence>
<evidence type="ECO:0000256" key="2">
    <source>
        <dbReference type="ARBA" id="ARBA00009726"/>
    </source>
</evidence>
<dbReference type="Proteomes" id="UP000245884">
    <property type="component" value="Unassembled WGS sequence"/>
</dbReference>
<feature type="transmembrane region" description="Helical" evidence="12">
    <location>
        <begin position="90"/>
        <end position="108"/>
    </location>
</feature>
<keyword evidence="6" id="KW-0547">Nucleotide-binding</keyword>
<keyword evidence="5" id="KW-0677">Repeat</keyword>
<feature type="transmembrane region" description="Helical" evidence="12">
    <location>
        <begin position="530"/>
        <end position="552"/>
    </location>
</feature>
<feature type="domain" description="ABC transporter" evidence="13">
    <location>
        <begin position="725"/>
        <end position="951"/>
    </location>
</feature>
<keyword evidence="7" id="KW-0067">ATP-binding</keyword>
<feature type="domain" description="ABC transporter" evidence="13">
    <location>
        <begin position="1390"/>
        <end position="1623"/>
    </location>
</feature>
<dbReference type="SMART" id="SM00382">
    <property type="entry name" value="AAA"/>
    <property type="match status" value="2"/>
</dbReference>
<dbReference type="InterPro" id="IPR050173">
    <property type="entry name" value="ABC_transporter_C-like"/>
</dbReference>
<dbReference type="GeneID" id="37027309"/>
<feature type="transmembrane region" description="Helical" evidence="12">
    <location>
        <begin position="154"/>
        <end position="172"/>
    </location>
</feature>
<gene>
    <name evidence="15" type="ORF">BDZ90DRAFT_230483</name>
</gene>
<feature type="transmembrane region" description="Helical" evidence="12">
    <location>
        <begin position="129"/>
        <end position="148"/>
    </location>
</feature>
<dbReference type="InterPro" id="IPR027417">
    <property type="entry name" value="P-loop_NTPase"/>
</dbReference>
<sequence>MESWHTGALRGLLQGLWSPDGASLWIEPPHTTMPADSHHASTTPNDIFWAFKKGANDGGRPLSSLCPDKEGWGPFSPVRSFDLSPCFQQLTLWIGSALVLSFCASFELSRLSRKPERTLTPLSRILLGLKHALVIVAAIATLPSIIVGLHSHTISLYAGIVTLVGYLLAIPLQGYNHTRTRSSSTILLFYWLAHTAFAAAWVRTYLNRSSPYKETLGGKSLLALFIARSVIIAIVFAIECAGVEVGQKKGDGKVNPVSHQVREGSAINGLGGSNGGENNGSAFGDVGADPEAKVAYSTGLDKECPENTANIFSRLSFWWMNPMMKLGASKYLTENDLWSLPPGEDSESLGDKFDHYYKTKRTSDGAPKFWTALTYSFGGTYVIAGILKAVQDSLAFIQPQLLRRLLQFVSTWDDARRTEDVTAEPAGRGFIITFGLFFVAVTQTAVLHNYFQRCFVTGMRVRAGLISAIYKKSLRLSNDERGTRSTGEIVNLMSVDATRLQDLCTYGHIIWSSVFQMLLAFISLYNLLGWPAFAGVLVMVFSIPLNTMLAKYMRSLAERNMKVKDKRTKMMNEILTNIKSIKLFAWEEAFTKKLFEVRNGEELKLLRWAGAVNAFFNFFWSAIPFFVSLATFITYSITSDKPLTADVIFPALSLYQLLQFPLAMFAGIVTAWIQALVSARRLASFLDAGELDENARVVEVNEHEEDPNAVAEPPTSAQRYSQPLVELKDADFKWAADAPMPTLQDLNLSVRKGELLAVLGKVGDGKSSLLSAILGEMYRSDGQCYVRGRTAYFTQGGWAMGATIRDNILFGLRYEEEFYQRVIKACALEPDFAIMQDGDQTEIGEKGVSLSGGQRARVALARACYARADIYLLDDPLAAVDAHVGAHIFKHVIGPEGMLKSKARILTTNMVSFLPQVDQIVSFRRGILMDERGTYDEVMARKGDLYALITGLGKQSDRRQQETEQGNGNEDVEAGAKTPSSQGDSDTLRGSSEEELELKLSRRMSSASMHRPKTLTRKQVKQETMRQLREASLRPAKEANAQGSVSWDVYKRYASSASASGLALFGYFAAHIGTQVLQVGRDIVLKQWGSYNDTHQGGTPGDARFYLSIYAVVGIGASIAVCIGPFILYVYLVIASARHWHDSMFHAVLRSPLQWFEATPVGVSLNRFSKDVNAIDETLPRVLHGFFRTLVVVAGVLIVISASVPPFLIAIIPLYFAYRAILRYYLATSRELKRLDAVSKSPIFSWFQESLGGLSTIRAFGQSERFIATNETRVDRNQQAYFPSVSTNRWLAVRIEFMGAMVILTASSLAVALITRNISGIDAGLVGLMMSQALSTTQALNWVVRSASEVEQNIVSVERAIQYAELSPEAPYESGPDNAPPREWPTEGAIEFKDYSTRYREHLPLVLKKLSLSIKPGERIGVVGRTGAGKSSLTLALFRIIEATGGSIVLDGVDTSTIGLKELRSSIAIIPQDACLWGGSLRDNLDPTGASTDQALWRALEQAKLKDHVQSMKGQLDAELSEGASNFSAGQRQLICIARALLRGAKVLVLDEATSSIDLETDEYIQKIVREQFHGTTITVAHRLPTILESDRVLVLKDGALAEFASPKDLLSKRDSIFYSMAVEAGAVSGVSGGGSK</sequence>
<evidence type="ECO:0000259" key="14">
    <source>
        <dbReference type="PROSITE" id="PS50929"/>
    </source>
</evidence>
<feature type="region of interest" description="Disordered" evidence="11">
    <location>
        <begin position="953"/>
        <end position="1023"/>
    </location>
</feature>
<dbReference type="Pfam" id="PF00664">
    <property type="entry name" value="ABC_membrane"/>
    <property type="match status" value="2"/>
</dbReference>
<feature type="transmembrane region" description="Helical" evidence="12">
    <location>
        <begin position="184"/>
        <end position="202"/>
    </location>
</feature>
<evidence type="ECO:0000256" key="9">
    <source>
        <dbReference type="ARBA" id="ARBA00022989"/>
    </source>
</evidence>
<feature type="transmembrane region" description="Helical" evidence="12">
    <location>
        <begin position="1109"/>
        <end position="1134"/>
    </location>
</feature>
<protein>
    <submittedName>
        <fullName evidence="15">Uncharacterized protein</fullName>
    </submittedName>
</protein>
<dbReference type="InterPro" id="IPR011527">
    <property type="entry name" value="ABC1_TM_dom"/>
</dbReference>
<dbReference type="FunFam" id="1.20.1560.10:FF:000078">
    <property type="entry name" value="Unplaced genomic scaffold supercont1.1, whole genome shotgun sequence"/>
    <property type="match status" value="1"/>
</dbReference>
<feature type="domain" description="ABC transmembrane type-1" evidence="14">
    <location>
        <begin position="382"/>
        <end position="674"/>
    </location>
</feature>
<dbReference type="STRING" id="1569628.A0A316V2G2"/>
<dbReference type="InterPro" id="IPR036640">
    <property type="entry name" value="ABC1_TM_sf"/>
</dbReference>
<dbReference type="EMBL" id="KZ819663">
    <property type="protein sequence ID" value="PWN29615.1"/>
    <property type="molecule type" value="Genomic_DNA"/>
</dbReference>
<evidence type="ECO:0000313" key="15">
    <source>
        <dbReference type="EMBL" id="PWN29615.1"/>
    </source>
</evidence>
<evidence type="ECO:0000256" key="8">
    <source>
        <dbReference type="ARBA" id="ARBA00022967"/>
    </source>
</evidence>
<dbReference type="PANTHER" id="PTHR24223:SF443">
    <property type="entry name" value="MULTIDRUG-RESISTANCE LIKE PROTEIN 1, ISOFORM I"/>
    <property type="match status" value="1"/>
</dbReference>
<dbReference type="Gene3D" id="1.20.1560.10">
    <property type="entry name" value="ABC transporter type 1, transmembrane domain"/>
    <property type="match status" value="2"/>
</dbReference>
<feature type="transmembrane region" description="Helical" evidence="12">
    <location>
        <begin position="657"/>
        <end position="677"/>
    </location>
</feature>
<evidence type="ECO:0000256" key="5">
    <source>
        <dbReference type="ARBA" id="ARBA00022737"/>
    </source>
</evidence>
<dbReference type="PROSITE" id="PS00211">
    <property type="entry name" value="ABC_TRANSPORTER_1"/>
    <property type="match status" value="1"/>
</dbReference>
<dbReference type="PROSITE" id="PS50893">
    <property type="entry name" value="ABC_TRANSPORTER_2"/>
    <property type="match status" value="2"/>
</dbReference>
<evidence type="ECO:0000256" key="1">
    <source>
        <dbReference type="ARBA" id="ARBA00004128"/>
    </source>
</evidence>
<feature type="compositionally biased region" description="Basic residues" evidence="11">
    <location>
        <begin position="1010"/>
        <end position="1019"/>
    </location>
</feature>
<evidence type="ECO:0000313" key="16">
    <source>
        <dbReference type="Proteomes" id="UP000245884"/>
    </source>
</evidence>
<dbReference type="Gene3D" id="3.40.50.300">
    <property type="entry name" value="P-loop containing nucleotide triphosphate hydrolases"/>
    <property type="match status" value="2"/>
</dbReference>
<dbReference type="InterPro" id="IPR056227">
    <property type="entry name" value="TMD0_ABC"/>
</dbReference>
<evidence type="ECO:0000256" key="10">
    <source>
        <dbReference type="ARBA" id="ARBA00023136"/>
    </source>
</evidence>
<keyword evidence="16" id="KW-1185">Reference proteome</keyword>
<accession>A0A316V2G2</accession>
<feature type="transmembrane region" description="Helical" evidence="12">
    <location>
        <begin position="1190"/>
        <end position="1216"/>
    </location>
</feature>
<evidence type="ECO:0000256" key="12">
    <source>
        <dbReference type="SAM" id="Phobius"/>
    </source>
</evidence>
<evidence type="ECO:0000256" key="4">
    <source>
        <dbReference type="ARBA" id="ARBA00022692"/>
    </source>
</evidence>
<dbReference type="GO" id="GO:0016887">
    <property type="term" value="F:ATP hydrolysis activity"/>
    <property type="evidence" value="ECO:0007669"/>
    <property type="project" value="InterPro"/>
</dbReference>
<evidence type="ECO:0000256" key="7">
    <source>
        <dbReference type="ARBA" id="ARBA00022840"/>
    </source>
</evidence>
<keyword evidence="3" id="KW-0813">Transport</keyword>
<feature type="transmembrane region" description="Helical" evidence="12">
    <location>
        <begin position="614"/>
        <end position="637"/>
    </location>
</feature>
<dbReference type="FunFam" id="1.20.1560.10:FF:000010">
    <property type="entry name" value="Multidrug resistance-associated ABC transporter"/>
    <property type="match status" value="1"/>
</dbReference>
<dbReference type="PROSITE" id="PS50929">
    <property type="entry name" value="ABC_TM1F"/>
    <property type="match status" value="2"/>
</dbReference>
<dbReference type="SUPFAM" id="SSF90123">
    <property type="entry name" value="ABC transporter transmembrane region"/>
    <property type="match status" value="2"/>
</dbReference>
<dbReference type="GO" id="GO:0000329">
    <property type="term" value="C:fungal-type vacuole membrane"/>
    <property type="evidence" value="ECO:0007669"/>
    <property type="project" value="UniProtKB-ARBA"/>
</dbReference>
<dbReference type="Pfam" id="PF24357">
    <property type="entry name" value="TMD0_ABC"/>
    <property type="match status" value="1"/>
</dbReference>
<dbReference type="GO" id="GO:0140359">
    <property type="term" value="F:ABC-type transporter activity"/>
    <property type="evidence" value="ECO:0007669"/>
    <property type="project" value="InterPro"/>
</dbReference>
<feature type="transmembrane region" description="Helical" evidence="12">
    <location>
        <begin position="430"/>
        <end position="451"/>
    </location>
</feature>
<proteinExistence type="inferred from homology"/>
<keyword evidence="10 12" id="KW-0472">Membrane</keyword>
<dbReference type="SUPFAM" id="SSF52540">
    <property type="entry name" value="P-loop containing nucleoside triphosphate hydrolases"/>
    <property type="match status" value="2"/>
</dbReference>
<feature type="transmembrane region" description="Helical" evidence="12">
    <location>
        <begin position="369"/>
        <end position="387"/>
    </location>
</feature>
<dbReference type="PANTHER" id="PTHR24223">
    <property type="entry name" value="ATP-BINDING CASSETTE SUB-FAMILY C"/>
    <property type="match status" value="1"/>
</dbReference>
<dbReference type="FunFam" id="3.40.50.300:FF:000074">
    <property type="entry name" value="Multidrug resistance-associated protein 5 isoform 1"/>
    <property type="match status" value="1"/>
</dbReference>
<organism evidence="15 16">
    <name type="scientific">Jaminaea rosea</name>
    <dbReference type="NCBI Taxonomy" id="1569628"/>
    <lineage>
        <taxon>Eukaryota</taxon>
        <taxon>Fungi</taxon>
        <taxon>Dikarya</taxon>
        <taxon>Basidiomycota</taxon>
        <taxon>Ustilaginomycotina</taxon>
        <taxon>Exobasidiomycetes</taxon>
        <taxon>Microstromatales</taxon>
        <taxon>Microstromatales incertae sedis</taxon>
        <taxon>Jaminaea</taxon>
    </lineage>
</organism>
<evidence type="ECO:0000259" key="13">
    <source>
        <dbReference type="PROSITE" id="PS50893"/>
    </source>
</evidence>
<dbReference type="Pfam" id="PF00005">
    <property type="entry name" value="ABC_tran"/>
    <property type="match status" value="2"/>
</dbReference>
<feature type="transmembrane region" description="Helical" evidence="12">
    <location>
        <begin position="503"/>
        <end position="524"/>
    </location>
</feature>
<feature type="domain" description="ABC transmembrane type-1" evidence="14">
    <location>
        <begin position="1072"/>
        <end position="1352"/>
    </location>
</feature>